<keyword evidence="6" id="KW-1185">Reference proteome</keyword>
<dbReference type="Proteomes" id="UP001054252">
    <property type="component" value="Unassembled WGS sequence"/>
</dbReference>
<dbReference type="GO" id="GO:0005634">
    <property type="term" value="C:nucleus"/>
    <property type="evidence" value="ECO:0007669"/>
    <property type="project" value="TreeGrafter"/>
</dbReference>
<evidence type="ECO:0000313" key="5">
    <source>
        <dbReference type="EMBL" id="GKV36418.1"/>
    </source>
</evidence>
<reference evidence="5 6" key="1">
    <citation type="journal article" date="2021" name="Commun. Biol.">
        <title>The genome of Shorea leprosula (Dipterocarpaceae) highlights the ecological relevance of drought in aseasonal tropical rainforests.</title>
        <authorList>
            <person name="Ng K.K.S."/>
            <person name="Kobayashi M.J."/>
            <person name="Fawcett J.A."/>
            <person name="Hatakeyama M."/>
            <person name="Paape T."/>
            <person name="Ng C.H."/>
            <person name="Ang C.C."/>
            <person name="Tnah L.H."/>
            <person name="Lee C.T."/>
            <person name="Nishiyama T."/>
            <person name="Sese J."/>
            <person name="O'Brien M.J."/>
            <person name="Copetti D."/>
            <person name="Mohd Noor M.I."/>
            <person name="Ong R.C."/>
            <person name="Putra M."/>
            <person name="Sireger I.Z."/>
            <person name="Indrioko S."/>
            <person name="Kosugi Y."/>
            <person name="Izuno A."/>
            <person name="Isagi Y."/>
            <person name="Lee S.L."/>
            <person name="Shimizu K.K."/>
        </authorList>
    </citation>
    <scope>NUCLEOTIDE SEQUENCE [LARGE SCALE GENOMIC DNA]</scope>
    <source>
        <strain evidence="5">214</strain>
    </source>
</reference>
<evidence type="ECO:0000313" key="6">
    <source>
        <dbReference type="Proteomes" id="UP001054252"/>
    </source>
</evidence>
<feature type="compositionally biased region" description="Polar residues" evidence="3">
    <location>
        <begin position="60"/>
        <end position="74"/>
    </location>
</feature>
<dbReference type="PANTHER" id="PTHR23336">
    <property type="entry name" value="ZINC FINGER CW-TYPE COILED-COIL DOMAIN PROTEIN 3"/>
    <property type="match status" value="1"/>
</dbReference>
<evidence type="ECO:0000256" key="3">
    <source>
        <dbReference type="SAM" id="MobiDB-lite"/>
    </source>
</evidence>
<accession>A0AAV5LGL2</accession>
<feature type="domain" description="Morc S5" evidence="4">
    <location>
        <begin position="298"/>
        <end position="350"/>
    </location>
</feature>
<dbReference type="Pfam" id="PF17942">
    <property type="entry name" value="Morc6_S5"/>
    <property type="match status" value="1"/>
</dbReference>
<dbReference type="InterPro" id="IPR045261">
    <property type="entry name" value="MORC_ATPase"/>
</dbReference>
<evidence type="ECO:0000256" key="1">
    <source>
        <dbReference type="ARBA" id="ARBA00022763"/>
    </source>
</evidence>
<keyword evidence="2" id="KW-0234">DNA repair</keyword>
<evidence type="ECO:0000259" key="4">
    <source>
        <dbReference type="Pfam" id="PF17942"/>
    </source>
</evidence>
<dbReference type="GO" id="GO:0006281">
    <property type="term" value="P:DNA repair"/>
    <property type="evidence" value="ECO:0007669"/>
    <property type="project" value="UniProtKB-KW"/>
</dbReference>
<organism evidence="5 6">
    <name type="scientific">Rubroshorea leprosula</name>
    <dbReference type="NCBI Taxonomy" id="152421"/>
    <lineage>
        <taxon>Eukaryota</taxon>
        <taxon>Viridiplantae</taxon>
        <taxon>Streptophyta</taxon>
        <taxon>Embryophyta</taxon>
        <taxon>Tracheophyta</taxon>
        <taxon>Spermatophyta</taxon>
        <taxon>Magnoliopsida</taxon>
        <taxon>eudicotyledons</taxon>
        <taxon>Gunneridae</taxon>
        <taxon>Pentapetalae</taxon>
        <taxon>rosids</taxon>
        <taxon>malvids</taxon>
        <taxon>Malvales</taxon>
        <taxon>Dipterocarpaceae</taxon>
        <taxon>Rubroshorea</taxon>
    </lineage>
</organism>
<dbReference type="Pfam" id="PF13589">
    <property type="entry name" value="HATPase_c_3"/>
    <property type="match status" value="1"/>
</dbReference>
<feature type="region of interest" description="Disordered" evidence="3">
    <location>
        <begin position="35"/>
        <end position="78"/>
    </location>
</feature>
<dbReference type="EMBL" id="BPVZ01000116">
    <property type="protein sequence ID" value="GKV36418.1"/>
    <property type="molecule type" value="Genomic_DNA"/>
</dbReference>
<sequence length="359" mass="39494">MNRADIVDLSSDDDLGEVDVKPVIVEPSIIGGIVKQKHHQKAQAPKLDRPRAQESEENRSSIAFSAGNSSNSVLEQGHSPVDDTVVSSVATLSPAPVCRQFWKAGKYDGVLGSKVTLQNDGGGMDTDAMRLCMSFGFSNRKSKSAIGQYGNGFKTSSMRLGADVIVFGHHLNNRSLTQSIGLLSYTFLTRTGHDRIVVHLVDYEFNTSKGALDVVDCREHFVANLSMLLEWSPYSTEAELLKEFDDIGSHGTKIIIYNLWFNNEGKLELDFDSDSKDIRIQGDTKKVGRAVNEVHIANQYNYSLRGTVVTTIGFLKGSPQVNIHGFCVYHKNRLILVVSYSDNRGRGVVGKKPTKLVIA</sequence>
<feature type="compositionally biased region" description="Basic and acidic residues" evidence="3">
    <location>
        <begin position="46"/>
        <end position="59"/>
    </location>
</feature>
<protein>
    <recommendedName>
        <fullName evidence="4">Morc S5 domain-containing protein</fullName>
    </recommendedName>
</protein>
<proteinExistence type="predicted"/>
<evidence type="ECO:0000256" key="2">
    <source>
        <dbReference type="ARBA" id="ARBA00023204"/>
    </source>
</evidence>
<dbReference type="GO" id="GO:0016887">
    <property type="term" value="F:ATP hydrolysis activity"/>
    <property type="evidence" value="ECO:0007669"/>
    <property type="project" value="InterPro"/>
</dbReference>
<dbReference type="InterPro" id="IPR041006">
    <property type="entry name" value="Morc_S5"/>
</dbReference>
<dbReference type="AlphaFoldDB" id="A0AAV5LGL2"/>
<gene>
    <name evidence="5" type="ORF">SLEP1_g44556</name>
</gene>
<dbReference type="PANTHER" id="PTHR23336:SF44">
    <property type="entry name" value="PROTEIN MICRORCHIDIA 6"/>
    <property type="match status" value="1"/>
</dbReference>
<name>A0AAV5LGL2_9ROSI</name>
<keyword evidence="1" id="KW-0227">DNA damage</keyword>
<comment type="caution">
    <text evidence="5">The sequence shown here is derived from an EMBL/GenBank/DDBJ whole genome shotgun (WGS) entry which is preliminary data.</text>
</comment>